<evidence type="ECO:0000256" key="2">
    <source>
        <dbReference type="ARBA" id="ARBA00008653"/>
    </source>
</evidence>
<dbReference type="PANTHER" id="PTHR10947:SF0">
    <property type="entry name" value="PHENYLALANINE--TRNA LIGASE BETA SUBUNIT"/>
    <property type="match status" value="1"/>
</dbReference>
<feature type="domain" description="FDX-ACB" evidence="18">
    <location>
        <begin position="712"/>
        <end position="805"/>
    </location>
</feature>
<keyword evidence="21" id="KW-1185">Reference proteome</keyword>
<dbReference type="SUPFAM" id="SSF55681">
    <property type="entry name" value="Class II aaRS and biotin synthetases"/>
    <property type="match status" value="1"/>
</dbReference>
<dbReference type="InterPro" id="IPR004532">
    <property type="entry name" value="Phe-tRNA-ligase_IIc_bsu_bact"/>
</dbReference>
<evidence type="ECO:0000256" key="6">
    <source>
        <dbReference type="ARBA" id="ARBA00022598"/>
    </source>
</evidence>
<dbReference type="Pfam" id="PF03484">
    <property type="entry name" value="B5"/>
    <property type="match status" value="1"/>
</dbReference>
<dbReference type="InterPro" id="IPR041616">
    <property type="entry name" value="PheRS_beta_core"/>
</dbReference>
<evidence type="ECO:0000256" key="13">
    <source>
        <dbReference type="ARBA" id="ARBA00023146"/>
    </source>
</evidence>
<keyword evidence="9 15" id="KW-0067">ATP-binding</keyword>
<comment type="catalytic activity">
    <reaction evidence="14 15">
        <text>tRNA(Phe) + L-phenylalanine + ATP = L-phenylalanyl-tRNA(Phe) + AMP + diphosphate + H(+)</text>
        <dbReference type="Rhea" id="RHEA:19413"/>
        <dbReference type="Rhea" id="RHEA-COMP:9668"/>
        <dbReference type="Rhea" id="RHEA-COMP:9699"/>
        <dbReference type="ChEBI" id="CHEBI:15378"/>
        <dbReference type="ChEBI" id="CHEBI:30616"/>
        <dbReference type="ChEBI" id="CHEBI:33019"/>
        <dbReference type="ChEBI" id="CHEBI:58095"/>
        <dbReference type="ChEBI" id="CHEBI:78442"/>
        <dbReference type="ChEBI" id="CHEBI:78531"/>
        <dbReference type="ChEBI" id="CHEBI:456215"/>
        <dbReference type="EC" id="6.1.1.20"/>
    </reaction>
</comment>
<dbReference type="AlphaFoldDB" id="A0A095BF56"/>
<evidence type="ECO:0000256" key="1">
    <source>
        <dbReference type="ARBA" id="ARBA00004496"/>
    </source>
</evidence>
<feature type="binding site" evidence="15">
    <location>
        <position position="463"/>
    </location>
    <ligand>
        <name>Mg(2+)</name>
        <dbReference type="ChEBI" id="CHEBI:18420"/>
        <note>shared with alpha subunit</note>
    </ligand>
</feature>
<evidence type="ECO:0000259" key="19">
    <source>
        <dbReference type="PROSITE" id="PS51483"/>
    </source>
</evidence>
<dbReference type="InterPro" id="IPR012340">
    <property type="entry name" value="NA-bd_OB-fold"/>
</dbReference>
<comment type="subcellular location">
    <subcellularLocation>
        <location evidence="1 15">Cytoplasm</location>
    </subcellularLocation>
</comment>
<keyword evidence="5 16" id="KW-0820">tRNA-binding</keyword>
<evidence type="ECO:0000256" key="11">
    <source>
        <dbReference type="ARBA" id="ARBA00022884"/>
    </source>
</evidence>
<evidence type="ECO:0000256" key="9">
    <source>
        <dbReference type="ARBA" id="ARBA00022840"/>
    </source>
</evidence>
<dbReference type="InterPro" id="IPR002547">
    <property type="entry name" value="tRNA-bd_dom"/>
</dbReference>
<evidence type="ECO:0000256" key="15">
    <source>
        <dbReference type="HAMAP-Rule" id="MF_00283"/>
    </source>
</evidence>
<dbReference type="GO" id="GO:0005524">
    <property type="term" value="F:ATP binding"/>
    <property type="evidence" value="ECO:0007669"/>
    <property type="project" value="UniProtKB-UniRule"/>
</dbReference>
<evidence type="ECO:0000256" key="5">
    <source>
        <dbReference type="ARBA" id="ARBA00022555"/>
    </source>
</evidence>
<sequence>MKFTLSWLKDHLDTDASLGEICDNLTSIGLEVEGVDTRDSLAPFRIVKILSVQRHSNSQNLSVLQIDVGEQKTVQVVCGAPNVRIGLLGIWAPPGSCIPENHMTINVRKIRGIESMGMMCSEKELMLSDSCVGIIELPVDAPVGGRFSDYFGLSDPIIDISLTPNRSDCSGVRGIALDLVAAGLGKLKEINAPVFSSSGSIPVEIRFDLDDARLCKGFAMCCVRGVRNTSSPKWMRQRLEAVGLRPISALVDITNYIAIDQGYPSHVFDSSKISGDITIRRARSGEKIIALNDKEYELSPDNVVVASDNCIESIAGIIGGKNACCDDDTTDVLVEVALWDSLNIAHSGHILGISTDSRYRFERGVDLQGMLPILKYEVSLILSLCGGMASDIFVGKHEIYKPRTIEFINSEVKRLAGIEVPLKESLCILRNLGFDVIEKKGVLTVSVPSWRQDIEEKADLVEEILRIYGVDRIKGEPLSLTHLGKKRNLSLQQSRIRYSKRVLASRSMMELITWSFISKKQSVLFGGGQPELELLNPISVEMSNMRTSLLPGLLKAVSRSIDRAIMDLAIFEVSHVYENDRPEGQKCMASGIRKGSSCMEGSGRFWSEQSVKKCRFVDVFDAKADALAVIESFVSIDSLQIESGAPSWYHPKRSGTIKVNNNVVLGYFGEFHPEILDFFGLSNPICCFEVCLDYIPIPKNKPIASKKIIHLPSFHPIRRDFAFIIDKTIPTATLINIVRRIDRQLIVDVRIFDVFEGKSLGEDKKSIALEVLIQPLKEAFCDEDVRALTERIIENVTKKSNAVLRSS</sequence>
<dbReference type="Pfam" id="PF03483">
    <property type="entry name" value="B3_4"/>
    <property type="match status" value="1"/>
</dbReference>
<dbReference type="GO" id="GO:0006432">
    <property type="term" value="P:phenylalanyl-tRNA aminoacylation"/>
    <property type="evidence" value="ECO:0007669"/>
    <property type="project" value="UniProtKB-UniRule"/>
</dbReference>
<dbReference type="SMART" id="SM00874">
    <property type="entry name" value="B5"/>
    <property type="match status" value="1"/>
</dbReference>
<keyword evidence="6 15" id="KW-0436">Ligase</keyword>
<evidence type="ECO:0000256" key="14">
    <source>
        <dbReference type="ARBA" id="ARBA00049255"/>
    </source>
</evidence>
<feature type="binding site" evidence="15">
    <location>
        <position position="459"/>
    </location>
    <ligand>
        <name>Mg(2+)</name>
        <dbReference type="ChEBI" id="CHEBI:18420"/>
        <note>shared with alpha subunit</note>
    </ligand>
</feature>
<keyword evidence="12 15" id="KW-0648">Protein biosynthesis</keyword>
<feature type="domain" description="TRNA-binding" evidence="17">
    <location>
        <begin position="38"/>
        <end position="148"/>
    </location>
</feature>
<dbReference type="GO" id="GO:0004826">
    <property type="term" value="F:phenylalanine-tRNA ligase activity"/>
    <property type="evidence" value="ECO:0007669"/>
    <property type="project" value="UniProtKB-UniRule"/>
</dbReference>
<evidence type="ECO:0000256" key="7">
    <source>
        <dbReference type="ARBA" id="ARBA00022723"/>
    </source>
</evidence>
<dbReference type="HAMAP" id="MF_00283">
    <property type="entry name" value="Phe_tRNA_synth_beta1"/>
    <property type="match status" value="1"/>
</dbReference>
<keyword evidence="10 15" id="KW-0460">Magnesium</keyword>
<dbReference type="Pfam" id="PF17759">
    <property type="entry name" value="tRNA_synthFbeta"/>
    <property type="match status" value="1"/>
</dbReference>
<dbReference type="SUPFAM" id="SSF56037">
    <property type="entry name" value="PheT/TilS domain"/>
    <property type="match status" value="1"/>
</dbReference>
<dbReference type="InterPro" id="IPR009061">
    <property type="entry name" value="DNA-bd_dom_put_sf"/>
</dbReference>
<evidence type="ECO:0000256" key="3">
    <source>
        <dbReference type="ARBA" id="ARBA00011209"/>
    </source>
</evidence>
<dbReference type="PROSITE" id="PS51447">
    <property type="entry name" value="FDX_ACB"/>
    <property type="match status" value="1"/>
</dbReference>
<reference evidence="20 21" key="1">
    <citation type="journal article" date="2015" name="Phytopathology">
        <title>Genomes of Candidatus Liberibacter solanacearum haplotype A from New Zealand and the USA suggest significant genome plasticity in the species.</title>
        <authorList>
            <person name="Thompson S.M."/>
            <person name="Johnson C.P."/>
            <person name="Lu A.Y."/>
            <person name="Frampton R.A."/>
            <person name="Sullivan K.L."/>
            <person name="Fiers M.W."/>
            <person name="Crowhurst R.N."/>
            <person name="Pitman A.R."/>
            <person name="Scott I."/>
            <person name="Gudmestad N.C."/>
            <person name="Smith G.R."/>
        </authorList>
    </citation>
    <scope>NUCLEOTIDE SEQUENCE [LARGE SCALE GENOMIC DNA]</scope>
    <source>
        <strain evidence="20 21">LsoNZ1</strain>
    </source>
</reference>
<dbReference type="GO" id="GO:0009328">
    <property type="term" value="C:phenylalanine-tRNA ligase complex"/>
    <property type="evidence" value="ECO:0007669"/>
    <property type="project" value="TreeGrafter"/>
</dbReference>
<dbReference type="NCBIfam" id="NF045760">
    <property type="entry name" value="YtpR"/>
    <property type="match status" value="1"/>
</dbReference>
<protein>
    <recommendedName>
        <fullName evidence="15">Phenylalanine--tRNA ligase beta subunit</fullName>
        <ecNumber evidence="15">6.1.1.20</ecNumber>
    </recommendedName>
    <alternativeName>
        <fullName evidence="15">Phenylalanyl-tRNA synthetase beta subunit</fullName>
        <shortName evidence="15">PheRS</shortName>
    </alternativeName>
</protein>
<evidence type="ECO:0000256" key="10">
    <source>
        <dbReference type="ARBA" id="ARBA00022842"/>
    </source>
</evidence>
<keyword evidence="7 15" id="KW-0479">Metal-binding</keyword>
<dbReference type="CDD" id="cd02796">
    <property type="entry name" value="tRNA_bind_bactPheRS"/>
    <property type="match status" value="1"/>
</dbReference>
<dbReference type="SMART" id="SM00896">
    <property type="entry name" value="FDX-ACB"/>
    <property type="match status" value="1"/>
</dbReference>
<keyword evidence="4 15" id="KW-0963">Cytoplasm</keyword>
<keyword evidence="11 16" id="KW-0694">RNA-binding</keyword>
<dbReference type="RefSeq" id="WP_034442327.1">
    <property type="nucleotide sequence ID" value="NZ_JMTK01000002.1"/>
</dbReference>
<comment type="caution">
    <text evidence="20">The sequence shown here is derived from an EMBL/GenBank/DDBJ whole genome shotgun (WGS) entry which is preliminary data.</text>
</comment>
<evidence type="ECO:0000256" key="8">
    <source>
        <dbReference type="ARBA" id="ARBA00022741"/>
    </source>
</evidence>
<keyword evidence="13 15" id="KW-0030">Aminoacyl-tRNA synthetase</keyword>
<dbReference type="InterPro" id="IPR005146">
    <property type="entry name" value="B3/B4_tRNA-bd"/>
</dbReference>
<dbReference type="InterPro" id="IPR045864">
    <property type="entry name" value="aa-tRNA-synth_II/BPL/LPL"/>
</dbReference>
<evidence type="ECO:0000313" key="21">
    <source>
        <dbReference type="Proteomes" id="UP000033731"/>
    </source>
</evidence>
<proteinExistence type="inferred from homology"/>
<dbReference type="Gene3D" id="3.50.40.10">
    <property type="entry name" value="Phenylalanyl-trna Synthetase, Chain B, domain 3"/>
    <property type="match status" value="1"/>
</dbReference>
<dbReference type="Gene3D" id="2.40.50.140">
    <property type="entry name" value="Nucleic acid-binding proteins"/>
    <property type="match status" value="1"/>
</dbReference>
<dbReference type="EMBL" id="JMTK01000002">
    <property type="protein sequence ID" value="KJZ82390.1"/>
    <property type="molecule type" value="Genomic_DNA"/>
</dbReference>
<accession>A0A095BF56</accession>
<dbReference type="SUPFAM" id="SSF54991">
    <property type="entry name" value="Anticodon-binding domain of PheRS"/>
    <property type="match status" value="1"/>
</dbReference>
<dbReference type="InterPro" id="IPR005121">
    <property type="entry name" value="Fdx_antiC-bd"/>
</dbReference>
<dbReference type="EC" id="6.1.1.20" evidence="15"/>
<dbReference type="InterPro" id="IPR005147">
    <property type="entry name" value="tRNA_synthase_B5-dom"/>
</dbReference>
<dbReference type="Gene3D" id="3.30.70.380">
    <property type="entry name" value="Ferrodoxin-fold anticodon-binding domain"/>
    <property type="match status" value="1"/>
</dbReference>
<dbReference type="PANTHER" id="PTHR10947">
    <property type="entry name" value="PHENYLALANYL-TRNA SYNTHETASE BETA CHAIN AND LEUCINE-RICH REPEAT-CONTAINING PROTEIN 47"/>
    <property type="match status" value="1"/>
</dbReference>
<dbReference type="GO" id="GO:0000049">
    <property type="term" value="F:tRNA binding"/>
    <property type="evidence" value="ECO:0007669"/>
    <property type="project" value="UniProtKB-UniRule"/>
</dbReference>
<evidence type="ECO:0000256" key="4">
    <source>
        <dbReference type="ARBA" id="ARBA00022490"/>
    </source>
</evidence>
<evidence type="ECO:0000256" key="16">
    <source>
        <dbReference type="PROSITE-ProRule" id="PRU00209"/>
    </source>
</evidence>
<dbReference type="NCBIfam" id="TIGR00472">
    <property type="entry name" value="pheT_bact"/>
    <property type="match status" value="1"/>
</dbReference>
<dbReference type="SMART" id="SM00873">
    <property type="entry name" value="B3_4"/>
    <property type="match status" value="1"/>
</dbReference>
<dbReference type="Gene3D" id="3.30.930.10">
    <property type="entry name" value="Bira Bifunctional Protein, Domain 2"/>
    <property type="match status" value="1"/>
</dbReference>
<comment type="similarity">
    <text evidence="2 15">Belongs to the phenylalanyl-tRNA synthetase beta subunit family. Type 1 subfamily.</text>
</comment>
<comment type="subunit">
    <text evidence="3 15">Tetramer of two alpha and two beta subunits.</text>
</comment>
<dbReference type="SUPFAM" id="SSF50249">
    <property type="entry name" value="Nucleic acid-binding proteins"/>
    <property type="match status" value="1"/>
</dbReference>
<dbReference type="Proteomes" id="UP000033731">
    <property type="component" value="Unassembled WGS sequence"/>
</dbReference>
<dbReference type="Gene3D" id="3.30.56.10">
    <property type="match status" value="2"/>
</dbReference>
<dbReference type="Pfam" id="PF03147">
    <property type="entry name" value="FDX-ACB"/>
    <property type="match status" value="1"/>
</dbReference>
<feature type="domain" description="B5" evidence="19">
    <location>
        <begin position="400"/>
        <end position="475"/>
    </location>
</feature>
<evidence type="ECO:0000256" key="12">
    <source>
        <dbReference type="ARBA" id="ARBA00022917"/>
    </source>
</evidence>
<dbReference type="InterPro" id="IPR033714">
    <property type="entry name" value="tRNA_bind_bactPheRS"/>
</dbReference>
<dbReference type="CDD" id="cd00769">
    <property type="entry name" value="PheRS_beta_core"/>
    <property type="match status" value="1"/>
</dbReference>
<gene>
    <name evidence="15" type="primary">pheT</name>
    <name evidence="20" type="ORF">DJ66_1140</name>
</gene>
<dbReference type="InterPro" id="IPR045060">
    <property type="entry name" value="Phe-tRNA-ligase_IIc_bsu"/>
</dbReference>
<keyword evidence="8 15" id="KW-0547">Nucleotide-binding</keyword>
<name>A0A095BF56_9HYPH</name>
<evidence type="ECO:0000259" key="17">
    <source>
        <dbReference type="PROSITE" id="PS50886"/>
    </source>
</evidence>
<evidence type="ECO:0000259" key="18">
    <source>
        <dbReference type="PROSITE" id="PS51447"/>
    </source>
</evidence>
<dbReference type="GO" id="GO:0000287">
    <property type="term" value="F:magnesium ion binding"/>
    <property type="evidence" value="ECO:0007669"/>
    <property type="project" value="UniProtKB-UniRule"/>
</dbReference>
<evidence type="ECO:0000313" key="20">
    <source>
        <dbReference type="EMBL" id="KJZ82390.1"/>
    </source>
</evidence>
<dbReference type="InterPro" id="IPR020825">
    <property type="entry name" value="Phe-tRNA_synthase-like_B3/B4"/>
</dbReference>
<dbReference type="Pfam" id="PF01588">
    <property type="entry name" value="tRNA_bind"/>
    <property type="match status" value="1"/>
</dbReference>
<comment type="cofactor">
    <cofactor evidence="15">
        <name>Mg(2+)</name>
        <dbReference type="ChEBI" id="CHEBI:18420"/>
    </cofactor>
    <text evidence="15">Binds 2 magnesium ions per tetramer.</text>
</comment>
<feature type="binding site" evidence="15">
    <location>
        <position position="453"/>
    </location>
    <ligand>
        <name>Mg(2+)</name>
        <dbReference type="ChEBI" id="CHEBI:18420"/>
        <note>shared with alpha subunit</note>
    </ligand>
</feature>
<organism evidence="20 21">
    <name type="scientific">Candidatus Liberibacter solanacearum</name>
    <dbReference type="NCBI Taxonomy" id="556287"/>
    <lineage>
        <taxon>Bacteria</taxon>
        <taxon>Pseudomonadati</taxon>
        <taxon>Pseudomonadota</taxon>
        <taxon>Alphaproteobacteria</taxon>
        <taxon>Hyphomicrobiales</taxon>
        <taxon>Rhizobiaceae</taxon>
        <taxon>Liberibacter</taxon>
    </lineage>
</organism>
<feature type="binding site" evidence="15">
    <location>
        <position position="462"/>
    </location>
    <ligand>
        <name>Mg(2+)</name>
        <dbReference type="ChEBI" id="CHEBI:18420"/>
        <note>shared with alpha subunit</note>
    </ligand>
</feature>
<dbReference type="PROSITE" id="PS50886">
    <property type="entry name" value="TRBD"/>
    <property type="match status" value="1"/>
</dbReference>
<dbReference type="InterPro" id="IPR036690">
    <property type="entry name" value="Fdx_antiC-bd_sf"/>
</dbReference>
<dbReference type="PATRIC" id="fig|556287.9.peg.1159"/>
<dbReference type="PROSITE" id="PS51483">
    <property type="entry name" value="B5"/>
    <property type="match status" value="1"/>
</dbReference>
<dbReference type="SUPFAM" id="SSF46955">
    <property type="entry name" value="Putative DNA-binding domain"/>
    <property type="match status" value="1"/>
</dbReference>